<name>A0A5P3AJ22_9RHOB</name>
<gene>
    <name evidence="3" type="ORF">RIdsm_04472</name>
</gene>
<reference evidence="3 4" key="1">
    <citation type="submission" date="2018-08" db="EMBL/GenBank/DDBJ databases">
        <title>Genetic Globetrotter - A new plasmid hitch-hiking vast phylogenetic and geographic distances.</title>
        <authorList>
            <person name="Vollmers J."/>
            <person name="Petersen J."/>
        </authorList>
    </citation>
    <scope>NUCLEOTIDE SEQUENCE [LARGE SCALE GENOMIC DNA]</scope>
    <source>
        <strain evidence="3 4">DSM 26383</strain>
    </source>
</reference>
<accession>A0A5P3AJ22</accession>
<feature type="region of interest" description="Disordered" evidence="1">
    <location>
        <begin position="196"/>
        <end position="241"/>
    </location>
</feature>
<evidence type="ECO:0000313" key="4">
    <source>
        <dbReference type="Proteomes" id="UP000325785"/>
    </source>
</evidence>
<evidence type="ECO:0000256" key="1">
    <source>
        <dbReference type="SAM" id="MobiDB-lite"/>
    </source>
</evidence>
<keyword evidence="2" id="KW-1133">Transmembrane helix</keyword>
<dbReference type="OrthoDB" id="262081at2"/>
<feature type="region of interest" description="Disordered" evidence="1">
    <location>
        <begin position="148"/>
        <end position="182"/>
    </location>
</feature>
<evidence type="ECO:0000256" key="2">
    <source>
        <dbReference type="SAM" id="Phobius"/>
    </source>
</evidence>
<feature type="transmembrane region" description="Helical" evidence="2">
    <location>
        <begin position="21"/>
        <end position="44"/>
    </location>
</feature>
<sequence>MITESANELNKDMSSGLPRRAAPKGAVIVGAYLVGMTAIAASAYTLRNEVLSAPEIVTEITDSLPLPEDLAGLGVSPQLGVAARPATAPEAPKMASLTTPETALSDDLFSPLSRIFIGKPAVTPPERPLASGPDLDIELVPEETDIAEPLEIDPVDPTEPGIVTASLRPQLRPQTLDTEPADATSDLRLASLSPSQMQELLQPESPAAAPATPRISNSSGKCPSRLSRDLPRRSGSARGAKSVLASVQNVDGVKRDQTVLREILSGNMPGFLRHLAPVNVSGKAADGSNVQITLCVTPDYLALGSDRDYVRVPLGLRAATRIGEEFNMILPTPRMVDMIYRQADLRLSPRPMSPGPQMTSTNYFMRHNATVEAQRQSAGAAPGTLISGHKKDVVLTTRLASNRGRVAIYGWHQRNGQPIQPLSTVHGAGYADYSHGVRLVSRTAFLNGQSVDLRTLMADPRYAGLLSSEGPISGPGLRMAALASN</sequence>
<evidence type="ECO:0000313" key="3">
    <source>
        <dbReference type="EMBL" id="QEW28640.1"/>
    </source>
</evidence>
<keyword evidence="2" id="KW-0472">Membrane</keyword>
<keyword evidence="2" id="KW-0812">Transmembrane</keyword>
<proteinExistence type="predicted"/>
<dbReference type="AlphaFoldDB" id="A0A5P3AJ22"/>
<dbReference type="EMBL" id="CP031598">
    <property type="protein sequence ID" value="QEW28640.1"/>
    <property type="molecule type" value="Genomic_DNA"/>
</dbReference>
<dbReference type="RefSeq" id="WP_057820335.1">
    <property type="nucleotide sequence ID" value="NZ_FOMY01000015.1"/>
</dbReference>
<dbReference type="Proteomes" id="UP000325785">
    <property type="component" value="Chromosome"/>
</dbReference>
<organism evidence="3 4">
    <name type="scientific">Roseovarius indicus</name>
    <dbReference type="NCBI Taxonomy" id="540747"/>
    <lineage>
        <taxon>Bacteria</taxon>
        <taxon>Pseudomonadati</taxon>
        <taxon>Pseudomonadota</taxon>
        <taxon>Alphaproteobacteria</taxon>
        <taxon>Rhodobacterales</taxon>
        <taxon>Roseobacteraceae</taxon>
        <taxon>Roseovarius</taxon>
    </lineage>
</organism>
<protein>
    <submittedName>
        <fullName evidence="3">Uncharacterized protein</fullName>
    </submittedName>
</protein>
<dbReference type="KEGG" id="rid:RIdsm_04472"/>